<dbReference type="PANTHER" id="PTHR24351">
    <property type="entry name" value="RIBOSOMAL PROTEIN S6 KINASE"/>
    <property type="match status" value="1"/>
</dbReference>
<evidence type="ECO:0000256" key="1">
    <source>
        <dbReference type="ARBA" id="ARBA00022527"/>
    </source>
</evidence>
<dbReference type="SUPFAM" id="SSF56112">
    <property type="entry name" value="Protein kinase-like (PK-like)"/>
    <property type="match status" value="1"/>
</dbReference>
<organism evidence="11 12">
    <name type="scientific">Xenopus laevis</name>
    <name type="common">African clawed frog</name>
    <dbReference type="NCBI Taxonomy" id="8355"/>
    <lineage>
        <taxon>Eukaryota</taxon>
        <taxon>Metazoa</taxon>
        <taxon>Chordata</taxon>
        <taxon>Craniata</taxon>
        <taxon>Vertebrata</taxon>
        <taxon>Euteleostomi</taxon>
        <taxon>Amphibia</taxon>
        <taxon>Batrachia</taxon>
        <taxon>Anura</taxon>
        <taxon>Pipoidea</taxon>
        <taxon>Pipidae</taxon>
        <taxon>Xenopodinae</taxon>
        <taxon>Xenopus</taxon>
        <taxon>Xenopus</taxon>
    </lineage>
</organism>
<dbReference type="SMART" id="SM00220">
    <property type="entry name" value="S_TKc"/>
    <property type="match status" value="1"/>
</dbReference>
<dbReference type="Proteomes" id="UP000694892">
    <property type="component" value="Chromosome 9_10S"/>
</dbReference>
<evidence type="ECO:0000256" key="8">
    <source>
        <dbReference type="RuleBase" id="RU000304"/>
    </source>
</evidence>
<proteinExistence type="inferred from homology"/>
<keyword evidence="2" id="KW-0597">Phosphoprotein</keyword>
<evidence type="ECO:0000256" key="7">
    <source>
        <dbReference type="PROSITE-ProRule" id="PRU10141"/>
    </source>
</evidence>
<dbReference type="PROSITE" id="PS00108">
    <property type="entry name" value="PROTEIN_KINASE_ST"/>
    <property type="match status" value="1"/>
</dbReference>
<dbReference type="Gene3D" id="3.30.200.20">
    <property type="entry name" value="Phosphorylase Kinase, domain 1"/>
    <property type="match status" value="1"/>
</dbReference>
<evidence type="ECO:0000313" key="12">
    <source>
        <dbReference type="Proteomes" id="UP000694892"/>
    </source>
</evidence>
<accession>A0A974BTQ0</accession>
<dbReference type="AlphaFoldDB" id="A0A974BTQ0"/>
<evidence type="ECO:0000256" key="6">
    <source>
        <dbReference type="ARBA" id="ARBA00022840"/>
    </source>
</evidence>
<keyword evidence="5" id="KW-0418">Kinase</keyword>
<dbReference type="FunFam" id="1.10.510.10:FF:000571">
    <property type="entry name" value="Maternal embryonic leucine zipper kinase"/>
    <property type="match status" value="1"/>
</dbReference>
<keyword evidence="3" id="KW-0808">Transferase</keyword>
<sequence>MERRPHLDLVKDGGLLRNTEEIPQTSLVKSAAQCSHKEGGRGPVAPRIIKIRRDFNREEIKVERRVKKRKWRNVPETGNIEEEKKKEDEISKSSKVTAASEEGGADAKRPRVAGTRSFPLQISSYRLHEELGKGAFGKVMLASLADSSECVAIKIMQKEDQPKELIEKEVRVLEAVRGCPYLCQLHAAFQTEREAFLVMEHIIGGSLLEVITKGPLRMDALIFYAAEMVCGLQHLHAKGIVHRDIKPVNVLLNEKDHIKIIDFGIAAENLFGQSTTSCSHGTDLYLAPEVLMKKTYDAGMDWWALGHILFSLVTCRMPFYSGADKEQRINSILHDPPAFPMCMNSRIKDLLEKLLEKDPEKRLGVHGNIREHPLFRNIDWAAVESQKLKSPLQSTYRK</sequence>
<keyword evidence="4 7" id="KW-0547">Nucleotide-binding</keyword>
<dbReference type="GO" id="GO:0005524">
    <property type="term" value="F:ATP binding"/>
    <property type="evidence" value="ECO:0007669"/>
    <property type="project" value="UniProtKB-UniRule"/>
</dbReference>
<gene>
    <name evidence="11" type="ORF">XELAEV_18046648mg</name>
</gene>
<dbReference type="EMBL" id="CM004483">
    <property type="protein sequence ID" value="OCT60622.1"/>
    <property type="molecule type" value="Genomic_DNA"/>
</dbReference>
<evidence type="ECO:0000313" key="11">
    <source>
        <dbReference type="EMBL" id="OCT60622.1"/>
    </source>
</evidence>
<dbReference type="InterPro" id="IPR011009">
    <property type="entry name" value="Kinase-like_dom_sf"/>
</dbReference>
<dbReference type="Gene3D" id="1.10.510.10">
    <property type="entry name" value="Transferase(Phosphotransferase) domain 1"/>
    <property type="match status" value="1"/>
</dbReference>
<dbReference type="InterPro" id="IPR017441">
    <property type="entry name" value="Protein_kinase_ATP_BS"/>
</dbReference>
<dbReference type="InterPro" id="IPR000719">
    <property type="entry name" value="Prot_kinase_dom"/>
</dbReference>
<name>A0A974BTQ0_XENLA</name>
<dbReference type="Pfam" id="PF00069">
    <property type="entry name" value="Pkinase"/>
    <property type="match status" value="1"/>
</dbReference>
<evidence type="ECO:0000256" key="4">
    <source>
        <dbReference type="ARBA" id="ARBA00022741"/>
    </source>
</evidence>
<feature type="binding site" evidence="7">
    <location>
        <position position="154"/>
    </location>
    <ligand>
        <name>ATP</name>
        <dbReference type="ChEBI" id="CHEBI:30616"/>
    </ligand>
</feature>
<evidence type="ECO:0000259" key="10">
    <source>
        <dbReference type="PROSITE" id="PS50011"/>
    </source>
</evidence>
<protein>
    <recommendedName>
        <fullName evidence="10">Protein kinase domain-containing protein</fullName>
    </recommendedName>
</protein>
<keyword evidence="6 7" id="KW-0067">ATP-binding</keyword>
<feature type="domain" description="Protein kinase" evidence="10">
    <location>
        <begin position="125"/>
        <end position="375"/>
    </location>
</feature>
<evidence type="ECO:0000256" key="5">
    <source>
        <dbReference type="ARBA" id="ARBA00022777"/>
    </source>
</evidence>
<evidence type="ECO:0000256" key="9">
    <source>
        <dbReference type="SAM" id="MobiDB-lite"/>
    </source>
</evidence>
<dbReference type="PROSITE" id="PS50011">
    <property type="entry name" value="PROTEIN_KINASE_DOM"/>
    <property type="match status" value="1"/>
</dbReference>
<keyword evidence="1 8" id="KW-0723">Serine/threonine-protein kinase</keyword>
<comment type="similarity">
    <text evidence="8">Belongs to the protein kinase superfamily.</text>
</comment>
<evidence type="ECO:0000256" key="3">
    <source>
        <dbReference type="ARBA" id="ARBA00022679"/>
    </source>
</evidence>
<evidence type="ECO:0000256" key="2">
    <source>
        <dbReference type="ARBA" id="ARBA00022553"/>
    </source>
</evidence>
<dbReference type="PROSITE" id="PS00107">
    <property type="entry name" value="PROTEIN_KINASE_ATP"/>
    <property type="match status" value="1"/>
</dbReference>
<dbReference type="InterPro" id="IPR008271">
    <property type="entry name" value="Ser/Thr_kinase_AS"/>
</dbReference>
<feature type="compositionally biased region" description="Basic and acidic residues" evidence="9">
    <location>
        <begin position="82"/>
        <end position="92"/>
    </location>
</feature>
<feature type="region of interest" description="Disordered" evidence="9">
    <location>
        <begin position="82"/>
        <end position="112"/>
    </location>
</feature>
<reference evidence="12" key="1">
    <citation type="journal article" date="2016" name="Nature">
        <title>Genome evolution in the allotetraploid frog Xenopus laevis.</title>
        <authorList>
            <person name="Session A.M."/>
            <person name="Uno Y."/>
            <person name="Kwon T."/>
            <person name="Chapman J.A."/>
            <person name="Toyoda A."/>
            <person name="Takahashi S."/>
            <person name="Fukui A."/>
            <person name="Hikosaka A."/>
            <person name="Suzuki A."/>
            <person name="Kondo M."/>
            <person name="van Heeringen S.J."/>
            <person name="Quigley I."/>
            <person name="Heinz S."/>
            <person name="Ogino H."/>
            <person name="Ochi H."/>
            <person name="Hellsten U."/>
            <person name="Lyons J.B."/>
            <person name="Simakov O."/>
            <person name="Putnam N."/>
            <person name="Stites J."/>
            <person name="Kuroki Y."/>
            <person name="Tanaka T."/>
            <person name="Michiue T."/>
            <person name="Watanabe M."/>
            <person name="Bogdanovic O."/>
            <person name="Lister R."/>
            <person name="Georgiou G."/>
            <person name="Paranjpe S.S."/>
            <person name="van Kruijsbergen I."/>
            <person name="Shu S."/>
            <person name="Carlson J."/>
            <person name="Kinoshita T."/>
            <person name="Ohta Y."/>
            <person name="Mawaribuchi S."/>
            <person name="Jenkins J."/>
            <person name="Grimwood J."/>
            <person name="Schmutz J."/>
            <person name="Mitros T."/>
            <person name="Mozaffari S.V."/>
            <person name="Suzuki Y."/>
            <person name="Haramoto Y."/>
            <person name="Yamamoto T.S."/>
            <person name="Takagi C."/>
            <person name="Heald R."/>
            <person name="Miller K."/>
            <person name="Haudenschild C."/>
            <person name="Kitzman J."/>
            <person name="Nakayama T."/>
            <person name="Izutsu Y."/>
            <person name="Robert J."/>
            <person name="Fortriede J."/>
            <person name="Burns K."/>
            <person name="Lotay V."/>
            <person name="Karimi K."/>
            <person name="Yasuoka Y."/>
            <person name="Dichmann D.S."/>
            <person name="Flajnik M.F."/>
            <person name="Houston D.W."/>
            <person name="Shendure J."/>
            <person name="DuPasquier L."/>
            <person name="Vize P.D."/>
            <person name="Zorn A.M."/>
            <person name="Ito M."/>
            <person name="Marcotte E.M."/>
            <person name="Wallingford J.B."/>
            <person name="Ito Y."/>
            <person name="Asashima M."/>
            <person name="Ueno N."/>
            <person name="Matsuda Y."/>
            <person name="Veenstra G.J."/>
            <person name="Fujiyama A."/>
            <person name="Harland R.M."/>
            <person name="Taira M."/>
            <person name="Rokhsar D.S."/>
        </authorList>
    </citation>
    <scope>NUCLEOTIDE SEQUENCE [LARGE SCALE GENOMIC DNA]</scope>
    <source>
        <strain evidence="12">J</strain>
    </source>
</reference>
<dbReference type="GO" id="GO:0004674">
    <property type="term" value="F:protein serine/threonine kinase activity"/>
    <property type="evidence" value="ECO:0007669"/>
    <property type="project" value="UniProtKB-KW"/>
</dbReference>